<dbReference type="CDD" id="cd01948">
    <property type="entry name" value="EAL"/>
    <property type="match status" value="1"/>
</dbReference>
<dbReference type="InterPro" id="IPR029787">
    <property type="entry name" value="Nucleotide_cyclase"/>
</dbReference>
<dbReference type="InterPro" id="IPR000014">
    <property type="entry name" value="PAS"/>
</dbReference>
<dbReference type="SMART" id="SM00267">
    <property type="entry name" value="GGDEF"/>
    <property type="match status" value="1"/>
</dbReference>
<dbReference type="Gene3D" id="3.30.70.270">
    <property type="match status" value="1"/>
</dbReference>
<dbReference type="Gene3D" id="3.20.20.450">
    <property type="entry name" value="EAL domain"/>
    <property type="match status" value="1"/>
</dbReference>
<evidence type="ECO:0000313" key="4">
    <source>
        <dbReference type="EMBL" id="QNO16929.1"/>
    </source>
</evidence>
<dbReference type="KEGG" id="caml:H6X83_08100"/>
<evidence type="ECO:0000259" key="3">
    <source>
        <dbReference type="PROSITE" id="PS50887"/>
    </source>
</evidence>
<dbReference type="GO" id="GO:0071111">
    <property type="term" value="F:cyclic-guanylate-specific phosphodiesterase activity"/>
    <property type="evidence" value="ECO:0007669"/>
    <property type="project" value="InterPro"/>
</dbReference>
<dbReference type="RefSeq" id="WP_212505996.1">
    <property type="nucleotide sequence ID" value="NZ_CP060696.1"/>
</dbReference>
<dbReference type="Pfam" id="PF00563">
    <property type="entry name" value="EAL"/>
    <property type="match status" value="1"/>
</dbReference>
<dbReference type="SUPFAM" id="SSF55073">
    <property type="entry name" value="Nucleotide cyclase"/>
    <property type="match status" value="1"/>
</dbReference>
<feature type="domain" description="EAL" evidence="2">
    <location>
        <begin position="187"/>
        <end position="442"/>
    </location>
</feature>
<evidence type="ECO:0000259" key="1">
    <source>
        <dbReference type="PROSITE" id="PS50112"/>
    </source>
</evidence>
<dbReference type="SUPFAM" id="SSF55785">
    <property type="entry name" value="PYP-like sensor domain (PAS domain)"/>
    <property type="match status" value="1"/>
</dbReference>
<protein>
    <submittedName>
        <fullName evidence="4">EAL domain-containing protein</fullName>
    </submittedName>
</protein>
<keyword evidence="5" id="KW-1185">Reference proteome</keyword>
<dbReference type="InterPro" id="IPR043128">
    <property type="entry name" value="Rev_trsase/Diguanyl_cyclase"/>
</dbReference>
<dbReference type="EMBL" id="CP060696">
    <property type="protein sequence ID" value="QNO16929.1"/>
    <property type="molecule type" value="Genomic_DNA"/>
</dbReference>
<evidence type="ECO:0000313" key="5">
    <source>
        <dbReference type="Proteomes" id="UP000516046"/>
    </source>
</evidence>
<dbReference type="PANTHER" id="PTHR33121">
    <property type="entry name" value="CYCLIC DI-GMP PHOSPHODIESTERASE PDEF"/>
    <property type="match status" value="1"/>
</dbReference>
<dbReference type="Proteomes" id="UP000516046">
    <property type="component" value="Chromosome"/>
</dbReference>
<dbReference type="SUPFAM" id="SSF141868">
    <property type="entry name" value="EAL domain-like"/>
    <property type="match status" value="1"/>
</dbReference>
<dbReference type="PANTHER" id="PTHR33121:SF70">
    <property type="entry name" value="SIGNALING PROTEIN YKOW"/>
    <property type="match status" value="1"/>
</dbReference>
<accession>A0A7G9WE17</accession>
<dbReference type="SMART" id="SM00052">
    <property type="entry name" value="EAL"/>
    <property type="match status" value="1"/>
</dbReference>
<dbReference type="InterPro" id="IPR001633">
    <property type="entry name" value="EAL_dom"/>
</dbReference>
<dbReference type="InterPro" id="IPR035965">
    <property type="entry name" value="PAS-like_dom_sf"/>
</dbReference>
<evidence type="ECO:0000259" key="2">
    <source>
        <dbReference type="PROSITE" id="PS50883"/>
    </source>
</evidence>
<dbReference type="PROSITE" id="PS50112">
    <property type="entry name" value="PAS"/>
    <property type="match status" value="1"/>
</dbReference>
<dbReference type="CDD" id="cd00130">
    <property type="entry name" value="PAS"/>
    <property type="match status" value="1"/>
</dbReference>
<dbReference type="AlphaFoldDB" id="A0A7G9WE17"/>
<dbReference type="PROSITE" id="PS50883">
    <property type="entry name" value="EAL"/>
    <property type="match status" value="1"/>
</dbReference>
<dbReference type="InterPro" id="IPR035919">
    <property type="entry name" value="EAL_sf"/>
</dbReference>
<dbReference type="InterPro" id="IPR050706">
    <property type="entry name" value="Cyclic-di-GMP_PDE-like"/>
</dbReference>
<sequence>MENASQTVAAAKGPATLQSHSALYLNHYDEFVEKSQTLIKEASDKKHFIIIYADITDFQTVNTFYGFAEGDRFLSAFADFLNSTLNTCLCGRVFSDHFICLAQMHSTAGTETTATSYQLKLQRFLQEQLPCHPDCRLHIACGLCTVDDTGLVTAIDNANTARKRAKSHRGTKVIWFDSNLKKQIELEKSTAHLAQAALREKRYCFYLQPKVNLHTGKIVGAEALARGISADGELVYPDMFIPFLEQNGSIIEMDYLIFSKVCAYLADRLRQGLPVVTISVNLSRLHTQRSNTADILHAVASTYDIPPYLLEFELTETLLLDEFDSVKHLIDALRNYGYKVSIDDFGSGYAGINIWQELNFDILKLDKKFLSSDPKVKPRNDALIPNLIRIADQLQMTVLCEGAETEEQCEYLKGMGCSIVQGYYFSKPLSCENFDKLMEENHGTYPVEADQHPYTASTSNFLVRSVTDSIFDVVPGGMAGFDEDSGRLLYASDGVKKLTGYSIEELFTFGSVRDWLEHFIAPTDFSIIINEQQKLHKDGKMYLLFDLHRADGTVVKLEMYAGRVKSPEWGSYILCCFLNKTKNV</sequence>
<dbReference type="Pfam" id="PF00990">
    <property type="entry name" value="GGDEF"/>
    <property type="match status" value="1"/>
</dbReference>
<gene>
    <name evidence="4" type="ORF">H6X83_08100</name>
</gene>
<dbReference type="PROSITE" id="PS50887">
    <property type="entry name" value="GGDEF"/>
    <property type="match status" value="1"/>
</dbReference>
<feature type="domain" description="PAS" evidence="1">
    <location>
        <begin position="463"/>
        <end position="539"/>
    </location>
</feature>
<organism evidence="4 5">
    <name type="scientific">Caproicibacterium amylolyticum</name>
    <dbReference type="NCBI Taxonomy" id="2766537"/>
    <lineage>
        <taxon>Bacteria</taxon>
        <taxon>Bacillati</taxon>
        <taxon>Bacillota</taxon>
        <taxon>Clostridia</taxon>
        <taxon>Eubacteriales</taxon>
        <taxon>Oscillospiraceae</taxon>
        <taxon>Caproicibacterium</taxon>
    </lineage>
</organism>
<proteinExistence type="predicted"/>
<dbReference type="Gene3D" id="3.30.450.20">
    <property type="entry name" value="PAS domain"/>
    <property type="match status" value="1"/>
</dbReference>
<name>A0A7G9WE17_9FIRM</name>
<feature type="domain" description="GGDEF" evidence="3">
    <location>
        <begin position="46"/>
        <end position="178"/>
    </location>
</feature>
<reference evidence="4 5" key="1">
    <citation type="submission" date="2020-08" db="EMBL/GenBank/DDBJ databases">
        <authorList>
            <person name="Ren C."/>
            <person name="Gu Y."/>
            <person name="Xu Y."/>
        </authorList>
    </citation>
    <scope>NUCLEOTIDE SEQUENCE [LARGE SCALE GENOMIC DNA]</scope>
    <source>
        <strain evidence="4 5">LBM18003</strain>
    </source>
</reference>
<dbReference type="InterPro" id="IPR000160">
    <property type="entry name" value="GGDEF_dom"/>
</dbReference>